<evidence type="ECO:0000256" key="2">
    <source>
        <dbReference type="SAM" id="SignalP"/>
    </source>
</evidence>
<feature type="non-terminal residue" evidence="3">
    <location>
        <position position="1"/>
    </location>
</feature>
<evidence type="ECO:0000313" key="4">
    <source>
        <dbReference type="Proteomes" id="UP000236333"/>
    </source>
</evidence>
<gene>
    <name evidence="3" type="ORF">TSOC_007428</name>
</gene>
<proteinExistence type="predicted"/>
<reference evidence="3 4" key="1">
    <citation type="journal article" date="2017" name="Mol. Biol. Evol.">
        <title>The 4-celled Tetrabaena socialis nuclear genome reveals the essential components for genetic control of cell number at the origin of multicellularity in the volvocine lineage.</title>
        <authorList>
            <person name="Featherston J."/>
            <person name="Arakaki Y."/>
            <person name="Hanschen E.R."/>
            <person name="Ferris P.J."/>
            <person name="Michod R.E."/>
            <person name="Olson B.J.S.C."/>
            <person name="Nozaki H."/>
            <person name="Durand P.M."/>
        </authorList>
    </citation>
    <scope>NUCLEOTIDE SEQUENCE [LARGE SCALE GENOMIC DNA]</scope>
    <source>
        <strain evidence="3 4">NIES-571</strain>
    </source>
</reference>
<organism evidence="3 4">
    <name type="scientific">Tetrabaena socialis</name>
    <dbReference type="NCBI Taxonomy" id="47790"/>
    <lineage>
        <taxon>Eukaryota</taxon>
        <taxon>Viridiplantae</taxon>
        <taxon>Chlorophyta</taxon>
        <taxon>core chlorophytes</taxon>
        <taxon>Chlorophyceae</taxon>
        <taxon>CS clade</taxon>
        <taxon>Chlamydomonadales</taxon>
        <taxon>Tetrabaenaceae</taxon>
        <taxon>Tetrabaena</taxon>
    </lineage>
</organism>
<dbReference type="AlphaFoldDB" id="A0A2J8A138"/>
<feature type="non-terminal residue" evidence="3">
    <location>
        <position position="64"/>
    </location>
</feature>
<keyword evidence="2" id="KW-0732">Signal</keyword>
<name>A0A2J8A138_9CHLO</name>
<keyword evidence="4" id="KW-1185">Reference proteome</keyword>
<protein>
    <submittedName>
        <fullName evidence="3">Uncharacterized protein</fullName>
    </submittedName>
</protein>
<evidence type="ECO:0000313" key="3">
    <source>
        <dbReference type="EMBL" id="PNH06240.1"/>
    </source>
</evidence>
<sequence>ALAPRRRRCWRRGRWRARLWWWRGAAAPVPALPTARQQVHPKLAPHAARSSPAGCSAVRSRGHL</sequence>
<dbReference type="Proteomes" id="UP000236333">
    <property type="component" value="Unassembled WGS sequence"/>
</dbReference>
<accession>A0A2J8A138</accession>
<feature type="signal peptide" evidence="2">
    <location>
        <begin position="1"/>
        <end position="31"/>
    </location>
</feature>
<comment type="caution">
    <text evidence="3">The sequence shown here is derived from an EMBL/GenBank/DDBJ whole genome shotgun (WGS) entry which is preliminary data.</text>
</comment>
<feature type="region of interest" description="Disordered" evidence="1">
    <location>
        <begin position="36"/>
        <end position="64"/>
    </location>
</feature>
<evidence type="ECO:0000256" key="1">
    <source>
        <dbReference type="SAM" id="MobiDB-lite"/>
    </source>
</evidence>
<feature type="chain" id="PRO_5014377875" evidence="2">
    <location>
        <begin position="32"/>
        <end position="64"/>
    </location>
</feature>
<dbReference type="EMBL" id="PGGS01000248">
    <property type="protein sequence ID" value="PNH06240.1"/>
    <property type="molecule type" value="Genomic_DNA"/>
</dbReference>